<protein>
    <submittedName>
        <fullName evidence="2">Uncharacterized protein</fullName>
    </submittedName>
</protein>
<sequence>METLATGRSGLGGSGGGPPALDPQSMDVYVQESMWEAVFPLLDQHFFQLVPGHLYEQFLDHVLCALEVAGHYDYVGKQLMQYIILFFPKHTRRFRAQRYVDRVLMPTISCLIKCSQIEELYLEKADSPAITTYLLAHILKFMNRLRVLALPKQCDDDVASIVGINCPKLESVVLTGTAITNGCTVQQINCPKLESVVLTGTAITNVGLSWLLCCRKLHTIIMQGFFQGVSPKGVALLLNGLPGLRHVIYDVMSDVLTYIDFNTCEAVFPQFSLKTMLFHSMELLSSNHLELVTKLCPQIEWLSLDSALFYNLEGLGLLPRMRLLRLNYKSRPVDQTVVDFVSLNGHNIVTLHLLEVKDLSLEDLYLTIGQCLNLETLVLCDCSVKPDWDQPVRYNRQSPLSTSVDHLQLFSLQILPGQLVNFIALFRDLQILETDRCELDLNQIKCVLLDQNELHTFRCTQWSHTSAQNLTNLQMAFRNCKLQMDRQEFAFEEDFNQTMAATLLSEYAGFSPLVNFDTIST</sequence>
<dbReference type="GO" id="GO:0019005">
    <property type="term" value="C:SCF ubiquitin ligase complex"/>
    <property type="evidence" value="ECO:0007669"/>
    <property type="project" value="TreeGrafter"/>
</dbReference>
<dbReference type="PANTHER" id="PTHR13318:SF190">
    <property type="entry name" value="PARTNER OF PAIRED, ISOFORM B"/>
    <property type="match status" value="1"/>
</dbReference>
<feature type="compositionally biased region" description="Gly residues" evidence="1">
    <location>
        <begin position="9"/>
        <end position="18"/>
    </location>
</feature>
<name>A0A553N7M4_TIGCA</name>
<reference evidence="2 3" key="1">
    <citation type="journal article" date="2018" name="Nat. Ecol. Evol.">
        <title>Genomic signatures of mitonuclear coevolution across populations of Tigriopus californicus.</title>
        <authorList>
            <person name="Barreto F.S."/>
            <person name="Watson E.T."/>
            <person name="Lima T.G."/>
            <person name="Willett C.S."/>
            <person name="Edmands S."/>
            <person name="Li W."/>
            <person name="Burton R.S."/>
        </authorList>
    </citation>
    <scope>NUCLEOTIDE SEQUENCE [LARGE SCALE GENOMIC DNA]</scope>
    <source>
        <strain evidence="2 3">San Diego</strain>
    </source>
</reference>
<dbReference type="Gene3D" id="3.80.10.10">
    <property type="entry name" value="Ribonuclease Inhibitor"/>
    <property type="match status" value="1"/>
</dbReference>
<dbReference type="PANTHER" id="PTHR13318">
    <property type="entry name" value="PARTNER OF PAIRED, ISOFORM B-RELATED"/>
    <property type="match status" value="1"/>
</dbReference>
<evidence type="ECO:0000313" key="2">
    <source>
        <dbReference type="EMBL" id="TRY61445.1"/>
    </source>
</evidence>
<dbReference type="SUPFAM" id="SSF52047">
    <property type="entry name" value="RNI-like"/>
    <property type="match status" value="1"/>
</dbReference>
<dbReference type="OMA" id="MAFRNCK"/>
<keyword evidence="3" id="KW-1185">Reference proteome</keyword>
<evidence type="ECO:0000256" key="1">
    <source>
        <dbReference type="SAM" id="MobiDB-lite"/>
    </source>
</evidence>
<dbReference type="InterPro" id="IPR032675">
    <property type="entry name" value="LRR_dom_sf"/>
</dbReference>
<feature type="region of interest" description="Disordered" evidence="1">
    <location>
        <begin position="1"/>
        <end position="20"/>
    </location>
</feature>
<comment type="caution">
    <text evidence="2">The sequence shown here is derived from an EMBL/GenBank/DDBJ whole genome shotgun (WGS) entry which is preliminary data.</text>
</comment>
<dbReference type="STRING" id="6832.A0A553N7M4"/>
<organism evidence="2 3">
    <name type="scientific">Tigriopus californicus</name>
    <name type="common">Marine copepod</name>
    <dbReference type="NCBI Taxonomy" id="6832"/>
    <lineage>
        <taxon>Eukaryota</taxon>
        <taxon>Metazoa</taxon>
        <taxon>Ecdysozoa</taxon>
        <taxon>Arthropoda</taxon>
        <taxon>Crustacea</taxon>
        <taxon>Multicrustacea</taxon>
        <taxon>Hexanauplia</taxon>
        <taxon>Copepoda</taxon>
        <taxon>Harpacticoida</taxon>
        <taxon>Harpacticidae</taxon>
        <taxon>Tigriopus</taxon>
    </lineage>
</organism>
<evidence type="ECO:0000313" key="3">
    <source>
        <dbReference type="Proteomes" id="UP000318571"/>
    </source>
</evidence>
<dbReference type="AlphaFoldDB" id="A0A553N7M4"/>
<dbReference type="EMBL" id="VCGU01000459">
    <property type="protein sequence ID" value="TRY61445.1"/>
    <property type="molecule type" value="Genomic_DNA"/>
</dbReference>
<dbReference type="GO" id="GO:0031146">
    <property type="term" value="P:SCF-dependent proteasomal ubiquitin-dependent protein catabolic process"/>
    <property type="evidence" value="ECO:0007669"/>
    <property type="project" value="TreeGrafter"/>
</dbReference>
<accession>A0A553N7M4</accession>
<proteinExistence type="predicted"/>
<dbReference type="Proteomes" id="UP000318571">
    <property type="component" value="Chromosome 8"/>
</dbReference>
<gene>
    <name evidence="2" type="ORF">TCAL_06249</name>
</gene>